<evidence type="ECO:0000256" key="1">
    <source>
        <dbReference type="SAM" id="MobiDB-lite"/>
    </source>
</evidence>
<comment type="caution">
    <text evidence="2">The sequence shown here is derived from an EMBL/GenBank/DDBJ whole genome shotgun (WGS) entry which is preliminary data.</text>
</comment>
<keyword evidence="3" id="KW-1185">Reference proteome</keyword>
<proteinExistence type="predicted"/>
<dbReference type="Proteomes" id="UP001205890">
    <property type="component" value="Unassembled WGS sequence"/>
</dbReference>
<organism evidence="2 3">
    <name type="scientific">Alsobacter ponti</name>
    <dbReference type="NCBI Taxonomy" id="2962936"/>
    <lineage>
        <taxon>Bacteria</taxon>
        <taxon>Pseudomonadati</taxon>
        <taxon>Pseudomonadota</taxon>
        <taxon>Alphaproteobacteria</taxon>
        <taxon>Hyphomicrobiales</taxon>
        <taxon>Alsobacteraceae</taxon>
        <taxon>Alsobacter</taxon>
    </lineage>
</organism>
<protein>
    <submittedName>
        <fullName evidence="2">Uncharacterized protein</fullName>
    </submittedName>
</protein>
<accession>A0ABT1LHR3</accession>
<evidence type="ECO:0000313" key="3">
    <source>
        <dbReference type="Proteomes" id="UP001205890"/>
    </source>
</evidence>
<name>A0ABT1LHR3_9HYPH</name>
<gene>
    <name evidence="2" type="ORF">NK718_21200</name>
</gene>
<feature type="region of interest" description="Disordered" evidence="1">
    <location>
        <begin position="1"/>
        <end position="35"/>
    </location>
</feature>
<dbReference type="RefSeq" id="WP_254746468.1">
    <property type="nucleotide sequence ID" value="NZ_JANCLU010000034.1"/>
</dbReference>
<dbReference type="EMBL" id="JANCLU010000034">
    <property type="protein sequence ID" value="MCP8941047.1"/>
    <property type="molecule type" value="Genomic_DNA"/>
</dbReference>
<reference evidence="2 3" key="1">
    <citation type="submission" date="2022-07" db="EMBL/GenBank/DDBJ databases">
        <authorList>
            <person name="Li W.-J."/>
            <person name="Deng Q.-Q."/>
        </authorList>
    </citation>
    <scope>NUCLEOTIDE SEQUENCE [LARGE SCALE GENOMIC DNA]</scope>
    <source>
        <strain evidence="2 3">SYSU M60028</strain>
    </source>
</reference>
<evidence type="ECO:0000313" key="2">
    <source>
        <dbReference type="EMBL" id="MCP8941047.1"/>
    </source>
</evidence>
<sequence>MSSETTNKGARRLAANRRNAARSTGPRTPEGKAVSARNALRHGFAATPRFDPEREKAVAKLARALAGPQPTELELQFAYAAADAEFVAREINTVEAALLGPIFAGDQIDAAALAKVLPKLRKLIRYSRDAEARQRKALHSLAMAQTPGVLHHVPNRWRLWRSRGQEPVKVAPQK</sequence>